<keyword evidence="2" id="KW-0808">Transferase</keyword>
<dbReference type="InterPro" id="IPR052028">
    <property type="entry name" value="HipA_Ser/Thr_kinase"/>
</dbReference>
<dbReference type="PANTHER" id="PTHR37419:SF8">
    <property type="entry name" value="TOXIN YJJJ"/>
    <property type="match status" value="1"/>
</dbReference>
<protein>
    <submittedName>
        <fullName evidence="6">Type II toxin-antitoxin system HipA family toxin</fullName>
    </submittedName>
</protein>
<dbReference type="RefSeq" id="WP_258294700.1">
    <property type="nucleotide sequence ID" value="NZ_JANKJG010000007.1"/>
</dbReference>
<keyword evidence="7" id="KW-1185">Reference proteome</keyword>
<reference evidence="6" key="1">
    <citation type="submission" date="2022-07" db="EMBL/GenBank/DDBJ databases">
        <title>Pseudosulfitobacter sp. strain AP-MA-4, whole genome sequence.</title>
        <authorList>
            <person name="Jiang Y."/>
        </authorList>
    </citation>
    <scope>NUCLEOTIDE SEQUENCE</scope>
    <source>
        <strain evidence="6">AP-MA-4</strain>
    </source>
</reference>
<organism evidence="6 7">
    <name type="scientific">Pseudosulfitobacter koreensis</name>
    <dbReference type="NCBI Taxonomy" id="2968472"/>
    <lineage>
        <taxon>Bacteria</taxon>
        <taxon>Pseudomonadati</taxon>
        <taxon>Pseudomonadota</taxon>
        <taxon>Alphaproteobacteria</taxon>
        <taxon>Rhodobacterales</taxon>
        <taxon>Roseobacteraceae</taxon>
        <taxon>Pseudosulfitobacter</taxon>
    </lineage>
</organism>
<evidence type="ECO:0000259" key="4">
    <source>
        <dbReference type="Pfam" id="PF07804"/>
    </source>
</evidence>
<comment type="similarity">
    <text evidence="1">Belongs to the HipA Ser/Thr kinase family.</text>
</comment>
<gene>
    <name evidence="6" type="ORF">NTA49_10455</name>
</gene>
<dbReference type="InterPro" id="IPR012893">
    <property type="entry name" value="HipA-like_C"/>
</dbReference>
<accession>A0ABT1Z1G0</accession>
<evidence type="ECO:0000256" key="3">
    <source>
        <dbReference type="ARBA" id="ARBA00022777"/>
    </source>
</evidence>
<evidence type="ECO:0000313" key="6">
    <source>
        <dbReference type="EMBL" id="MCR8826958.1"/>
    </source>
</evidence>
<comment type="caution">
    <text evidence="6">The sequence shown here is derived from an EMBL/GenBank/DDBJ whole genome shotgun (WGS) entry which is preliminary data.</text>
</comment>
<dbReference type="Proteomes" id="UP001165396">
    <property type="component" value="Unassembled WGS sequence"/>
</dbReference>
<dbReference type="Pfam" id="PF07804">
    <property type="entry name" value="HipA_C"/>
    <property type="match status" value="1"/>
</dbReference>
<sequence>MMATRADVHLWGRRIGAVLWDDRRSIGTFEYEKAFISSKIEIAPLTIPLRPGPIDFPSLPSGTFHGLPGLLSDSLPDRFGNALINRWLAEQGRPEDNMDPVERLLYTGRRGMGALEFEPATGLRREDGAPVDIAPLVELANRVLNDRKELVGVMAGKNQQEALAEILRVGTSAGGARAKAVLAWNEETGEFHSGQLKAGPGYTQWLFKFDGVSKSGDHGLADPQGFGRLEFACYRLATEAGVEMMRSRLHHEGGRAHFMTQRFDRVGDVENGQSEKLHMLSLGALRHFDFNMPRGYSYEQALETIRRLGLGRATLEEMVRRAIVNVVIRNQDDHVKNIAFLMDKAGTWRLAPAYDVVWSHNPAGSWTNAHQMTVNGKADGFALEDLRQLGKMADLKPRQTDEILREVEAVAARWDNFVEEAEVPSRLANAARPGFRFFLSNT</sequence>
<evidence type="ECO:0000256" key="2">
    <source>
        <dbReference type="ARBA" id="ARBA00022679"/>
    </source>
</evidence>
<dbReference type="EMBL" id="JANKJG010000007">
    <property type="protein sequence ID" value="MCR8826958.1"/>
    <property type="molecule type" value="Genomic_DNA"/>
</dbReference>
<proteinExistence type="inferred from homology"/>
<keyword evidence="3" id="KW-0418">Kinase</keyword>
<dbReference type="Pfam" id="PF13657">
    <property type="entry name" value="Couple_hipA"/>
    <property type="match status" value="1"/>
</dbReference>
<dbReference type="PANTHER" id="PTHR37419">
    <property type="entry name" value="SERINE/THREONINE-PROTEIN KINASE TOXIN HIPA"/>
    <property type="match status" value="1"/>
</dbReference>
<evidence type="ECO:0000259" key="5">
    <source>
        <dbReference type="Pfam" id="PF13657"/>
    </source>
</evidence>
<name>A0ABT1Z1G0_9RHOB</name>
<evidence type="ECO:0000256" key="1">
    <source>
        <dbReference type="ARBA" id="ARBA00010164"/>
    </source>
</evidence>
<feature type="domain" description="HipA N-terminal subdomain 1" evidence="5">
    <location>
        <begin position="6"/>
        <end position="117"/>
    </location>
</feature>
<feature type="domain" description="HipA-like C-terminal" evidence="4">
    <location>
        <begin position="171"/>
        <end position="414"/>
    </location>
</feature>
<evidence type="ECO:0000313" key="7">
    <source>
        <dbReference type="Proteomes" id="UP001165396"/>
    </source>
</evidence>
<dbReference type="InterPro" id="IPR017508">
    <property type="entry name" value="HipA_N1"/>
</dbReference>
<dbReference type="Gene3D" id="1.10.1070.20">
    <property type="match status" value="1"/>
</dbReference>